<sequence length="519" mass="58178">MKKKKMLVLALTASIAMTAALAGCSNKEEANAPANSNGNKTEAPTEFNITTINYNSEAPANDNPVELEMEKRTNTKINVTYLPSNNYGDKFNVMLASGEIPDVLLTPYIFSPEVTRAIKEGAFWDLTPYIQDYPNIIKNYPKESIENTKVEGKIYGLPRPRPLVGGASFPLLRQDWMDKLGLKTPETMEELYTVLKAFTEKDPDGNGKKDTYGFTGHVAEGWMDQLDFIESTFHGYNGMVVSKDGKTIFRDLEPAAREALLWLQRAYKEGVLSPDFAIIQGSQVKDMMNQGKVGMIPTSMDSKNVGEILAALKTKTPDANIAHLPYLITPSTGNKFAIKEGGFFGNYLISKKVPEDKMKKILAFFDYGATPEGMELANYGIKDVHFTIGEDGKKTTNEEFKKIAAASLNNIWTNIDPYSRISQPAPDYPKEYFERDKKIIEERLKYGVFINNSGVSSETELQLGTEIYKKIQDMKIKVIMGKQPIEAWDKLVEQMKNDANVKKIIEERDASYKQLFGSK</sequence>
<keyword evidence="5" id="KW-0449">Lipoprotein</keyword>
<dbReference type="InterPro" id="IPR050490">
    <property type="entry name" value="Bact_solute-bd_prot1"/>
</dbReference>
<evidence type="ECO:0000256" key="5">
    <source>
        <dbReference type="ARBA" id="ARBA00023288"/>
    </source>
</evidence>
<dbReference type="Proteomes" id="UP001597541">
    <property type="component" value="Unassembled WGS sequence"/>
</dbReference>
<keyword evidence="1" id="KW-1003">Cell membrane</keyword>
<gene>
    <name evidence="7" type="ORF">ACFSUF_23815</name>
</gene>
<name>A0ABW5PKK4_9BACL</name>
<evidence type="ECO:0000256" key="3">
    <source>
        <dbReference type="ARBA" id="ARBA00023136"/>
    </source>
</evidence>
<comment type="caution">
    <text evidence="7">The sequence shown here is derived from an EMBL/GenBank/DDBJ whole genome shotgun (WGS) entry which is preliminary data.</text>
</comment>
<evidence type="ECO:0000313" key="7">
    <source>
        <dbReference type="EMBL" id="MFD2615436.1"/>
    </source>
</evidence>
<reference evidence="8" key="1">
    <citation type="journal article" date="2019" name="Int. J. Syst. Evol. Microbiol.">
        <title>The Global Catalogue of Microorganisms (GCM) 10K type strain sequencing project: providing services to taxonomists for standard genome sequencing and annotation.</title>
        <authorList>
            <consortium name="The Broad Institute Genomics Platform"/>
            <consortium name="The Broad Institute Genome Sequencing Center for Infectious Disease"/>
            <person name="Wu L."/>
            <person name="Ma J."/>
        </authorList>
    </citation>
    <scope>NUCLEOTIDE SEQUENCE [LARGE SCALE GENOMIC DNA]</scope>
    <source>
        <strain evidence="8">KCTC 3950</strain>
    </source>
</reference>
<dbReference type="Pfam" id="PF01547">
    <property type="entry name" value="SBP_bac_1"/>
    <property type="match status" value="1"/>
</dbReference>
<dbReference type="InterPro" id="IPR006059">
    <property type="entry name" value="SBP"/>
</dbReference>
<evidence type="ECO:0000256" key="1">
    <source>
        <dbReference type="ARBA" id="ARBA00022475"/>
    </source>
</evidence>
<accession>A0ABW5PKK4</accession>
<feature type="signal peptide" evidence="6">
    <location>
        <begin position="1"/>
        <end position="22"/>
    </location>
</feature>
<dbReference type="PROSITE" id="PS51257">
    <property type="entry name" value="PROKAR_LIPOPROTEIN"/>
    <property type="match status" value="1"/>
</dbReference>
<organism evidence="7 8">
    <name type="scientific">Paenibacillus gansuensis</name>
    <dbReference type="NCBI Taxonomy" id="306542"/>
    <lineage>
        <taxon>Bacteria</taxon>
        <taxon>Bacillati</taxon>
        <taxon>Bacillota</taxon>
        <taxon>Bacilli</taxon>
        <taxon>Bacillales</taxon>
        <taxon>Paenibacillaceae</taxon>
        <taxon>Paenibacillus</taxon>
    </lineage>
</organism>
<dbReference type="RefSeq" id="WP_377607314.1">
    <property type="nucleotide sequence ID" value="NZ_JBHUME010000019.1"/>
</dbReference>
<evidence type="ECO:0000256" key="2">
    <source>
        <dbReference type="ARBA" id="ARBA00022729"/>
    </source>
</evidence>
<evidence type="ECO:0000256" key="4">
    <source>
        <dbReference type="ARBA" id="ARBA00023139"/>
    </source>
</evidence>
<evidence type="ECO:0000313" key="8">
    <source>
        <dbReference type="Proteomes" id="UP001597541"/>
    </source>
</evidence>
<keyword evidence="3" id="KW-0472">Membrane</keyword>
<feature type="chain" id="PRO_5045576878" evidence="6">
    <location>
        <begin position="23"/>
        <end position="519"/>
    </location>
</feature>
<dbReference type="PANTHER" id="PTHR43649">
    <property type="entry name" value="ARABINOSE-BINDING PROTEIN-RELATED"/>
    <property type="match status" value="1"/>
</dbReference>
<dbReference type="PANTHER" id="PTHR43649:SF33">
    <property type="entry name" value="POLYGALACTURONAN_RHAMNOGALACTURONAN-BINDING PROTEIN YTCQ"/>
    <property type="match status" value="1"/>
</dbReference>
<keyword evidence="2 6" id="KW-0732">Signal</keyword>
<dbReference type="EMBL" id="JBHUME010000019">
    <property type="protein sequence ID" value="MFD2615436.1"/>
    <property type="molecule type" value="Genomic_DNA"/>
</dbReference>
<dbReference type="SUPFAM" id="SSF53850">
    <property type="entry name" value="Periplasmic binding protein-like II"/>
    <property type="match status" value="1"/>
</dbReference>
<dbReference type="CDD" id="cd13580">
    <property type="entry name" value="PBP2_AlgQ_like_1"/>
    <property type="match status" value="1"/>
</dbReference>
<dbReference type="Gene3D" id="3.40.190.10">
    <property type="entry name" value="Periplasmic binding protein-like II"/>
    <property type="match status" value="2"/>
</dbReference>
<keyword evidence="4" id="KW-0564">Palmitate</keyword>
<proteinExistence type="predicted"/>
<keyword evidence="8" id="KW-1185">Reference proteome</keyword>
<evidence type="ECO:0000256" key="6">
    <source>
        <dbReference type="SAM" id="SignalP"/>
    </source>
</evidence>
<protein>
    <submittedName>
        <fullName evidence="7">Extracellular solute-binding protein</fullName>
    </submittedName>
</protein>